<dbReference type="RefSeq" id="WP_008564663.1">
    <property type="nucleotide sequence ID" value="NZ_JH594502.1"/>
</dbReference>
<evidence type="ECO:0000313" key="7">
    <source>
        <dbReference type="Proteomes" id="UP000003167"/>
    </source>
</evidence>
<accession>H1HL27</accession>
<evidence type="ECO:0000256" key="3">
    <source>
        <dbReference type="ARBA" id="ARBA00022801"/>
    </source>
</evidence>
<evidence type="ECO:0000313" key="6">
    <source>
        <dbReference type="EMBL" id="EHO72491.1"/>
    </source>
</evidence>
<dbReference type="Pfam" id="PF22244">
    <property type="entry name" value="GCE_fung"/>
    <property type="match status" value="1"/>
</dbReference>
<feature type="signal peptide" evidence="4">
    <location>
        <begin position="1"/>
        <end position="20"/>
    </location>
</feature>
<proteinExistence type="predicted"/>
<dbReference type="Gene3D" id="3.40.50.1820">
    <property type="entry name" value="alpha/beta hydrolase"/>
    <property type="match status" value="1"/>
</dbReference>
<evidence type="ECO:0000256" key="4">
    <source>
        <dbReference type="SAM" id="SignalP"/>
    </source>
</evidence>
<keyword evidence="1" id="KW-0719">Serine esterase</keyword>
<dbReference type="AlphaFoldDB" id="H1HL27"/>
<organism evidence="6 7">
    <name type="scientific">Segatella maculosa OT 289</name>
    <dbReference type="NCBI Taxonomy" id="999422"/>
    <lineage>
        <taxon>Bacteria</taxon>
        <taxon>Pseudomonadati</taxon>
        <taxon>Bacteroidota</taxon>
        <taxon>Bacteroidia</taxon>
        <taxon>Bacteroidales</taxon>
        <taxon>Prevotellaceae</taxon>
        <taxon>Segatella</taxon>
    </lineage>
</organism>
<protein>
    <recommendedName>
        <fullName evidence="5">4-O-methyl-glucuronoyl methylesterase-like domain-containing protein</fullName>
    </recommendedName>
</protein>
<feature type="chain" id="PRO_5003550109" description="4-O-methyl-glucuronoyl methylesterase-like domain-containing protein" evidence="4">
    <location>
        <begin position="21"/>
        <end position="422"/>
    </location>
</feature>
<evidence type="ECO:0000256" key="2">
    <source>
        <dbReference type="ARBA" id="ARBA00022729"/>
    </source>
</evidence>
<keyword evidence="3" id="KW-0378">Hydrolase</keyword>
<dbReference type="InterPro" id="IPR054579">
    <property type="entry name" value="GCE-like_dom"/>
</dbReference>
<name>H1HL27_9BACT</name>
<evidence type="ECO:0000256" key="1">
    <source>
        <dbReference type="ARBA" id="ARBA00022487"/>
    </source>
</evidence>
<sequence length="422" mass="48149">MRKLGLTFLMMCLSLTAVFAQDYKNRINENESKVPQFTLPDVLTCNNGKKVKTIKDWETIRRLELLEIFSSLEYGRTPTEKIKVSYDLLSEDPNALNGKATRKQVLFTFTNGRKKIEAILLLYLPNKVNGKAPVFIGYNFLGNQSTTTEKPIFASPSMHLSEDPSSEVWIRASQKRRWPFEMIIDRGYAVATMFYGDIYPDLNGLRDYSVISLFSDYDKRSKNHDEWNAIGAWAWGSSRIADYIIDNESRIDGNRIALLGHSRQGKAALWAGAQDTRFKVVISNCSGCGGAALSKRVFGENVARITTTFPHWFCPAFNQYAGNEASMPFDQHELLALIAPRHLYVASAEEDMWADQKGEYLGAYYTKDVYKLYGMHGLDSPIPPAIEQPIHNDVGYHIRRGIHDVTNFDWTQYLNYCDKYMK</sequence>
<dbReference type="EMBL" id="AGEK01000017">
    <property type="protein sequence ID" value="EHO72491.1"/>
    <property type="molecule type" value="Genomic_DNA"/>
</dbReference>
<dbReference type="PATRIC" id="fig|999422.3.peg.895"/>
<keyword evidence="2 4" id="KW-0732">Signal</keyword>
<reference evidence="6 7" key="1">
    <citation type="submission" date="2011-12" db="EMBL/GenBank/DDBJ databases">
        <title>The Genome Sequence of Prevotella maculosa OT 289.</title>
        <authorList>
            <consortium name="The Broad Institute Genome Sequencing Platform"/>
            <person name="Earl A."/>
            <person name="Ward D."/>
            <person name="Feldgarden M."/>
            <person name="Gevers D."/>
            <person name="Izard J."/>
            <person name="Blanton J.M."/>
            <person name="Mathney J."/>
            <person name="Tanner A.C."/>
            <person name="Dewhirst F.E."/>
            <person name="Young S.K."/>
            <person name="Zeng Q."/>
            <person name="Gargeya S."/>
            <person name="Fitzgerald M."/>
            <person name="Haas B."/>
            <person name="Abouelleil A."/>
            <person name="Alvarado L."/>
            <person name="Arachchi H.M."/>
            <person name="Berlin A."/>
            <person name="Chapman S.B."/>
            <person name="Gearin G."/>
            <person name="Goldberg J."/>
            <person name="Griggs A."/>
            <person name="Gujja S."/>
            <person name="Hansen M."/>
            <person name="Heiman D."/>
            <person name="Howarth C."/>
            <person name="Larimer J."/>
            <person name="Lui A."/>
            <person name="MacDonald P.J.P."/>
            <person name="McCowen C."/>
            <person name="Montmayeur A."/>
            <person name="Murphy C."/>
            <person name="Neiman D."/>
            <person name="Pearson M."/>
            <person name="Priest M."/>
            <person name="Roberts A."/>
            <person name="Saif S."/>
            <person name="Shea T."/>
            <person name="Sisk P."/>
            <person name="Stolte C."/>
            <person name="Sykes S."/>
            <person name="Wortman J."/>
            <person name="Nusbaum C."/>
            <person name="Birren B."/>
        </authorList>
    </citation>
    <scope>NUCLEOTIDE SEQUENCE [LARGE SCALE GENOMIC DNA]</scope>
    <source>
        <strain evidence="6 7">OT 289</strain>
    </source>
</reference>
<keyword evidence="7" id="KW-1185">Reference proteome</keyword>
<dbReference type="InterPro" id="IPR029058">
    <property type="entry name" value="AB_hydrolase_fold"/>
</dbReference>
<dbReference type="Proteomes" id="UP000003167">
    <property type="component" value="Unassembled WGS sequence"/>
</dbReference>
<dbReference type="STRING" id="999422.HMPREF9944_00871"/>
<comment type="caution">
    <text evidence="6">The sequence shown here is derived from an EMBL/GenBank/DDBJ whole genome shotgun (WGS) entry which is preliminary data.</text>
</comment>
<feature type="domain" description="4-O-methyl-glucuronoyl methylesterase-like" evidence="5">
    <location>
        <begin position="226"/>
        <end position="374"/>
    </location>
</feature>
<dbReference type="GO" id="GO:0052689">
    <property type="term" value="F:carboxylic ester hydrolase activity"/>
    <property type="evidence" value="ECO:0007669"/>
    <property type="project" value="UniProtKB-KW"/>
</dbReference>
<dbReference type="SUPFAM" id="SSF53474">
    <property type="entry name" value="alpha/beta-Hydrolases"/>
    <property type="match status" value="1"/>
</dbReference>
<evidence type="ECO:0000259" key="5">
    <source>
        <dbReference type="Pfam" id="PF22244"/>
    </source>
</evidence>
<dbReference type="HOGENOM" id="CLU_045118_0_0_10"/>
<gene>
    <name evidence="6" type="ORF">HMPREF9944_00871</name>
</gene>